<keyword evidence="4 13" id="KW-0808">Transferase</keyword>
<feature type="region of interest" description="Disordered" evidence="10">
    <location>
        <begin position="92"/>
        <end position="118"/>
    </location>
</feature>
<keyword evidence="14" id="KW-1185">Reference proteome</keyword>
<dbReference type="GO" id="GO:0018104">
    <property type="term" value="P:peptidoglycan-protein cross-linking"/>
    <property type="evidence" value="ECO:0007669"/>
    <property type="project" value="TreeGrafter"/>
</dbReference>
<organism evidence="13 14">
    <name type="scientific">Pontivivens insulae</name>
    <dbReference type="NCBI Taxonomy" id="1639689"/>
    <lineage>
        <taxon>Bacteria</taxon>
        <taxon>Pseudomonadati</taxon>
        <taxon>Pseudomonadota</taxon>
        <taxon>Alphaproteobacteria</taxon>
        <taxon>Rhodobacterales</taxon>
        <taxon>Paracoccaceae</taxon>
        <taxon>Pontivivens</taxon>
    </lineage>
</organism>
<reference evidence="13 14" key="1">
    <citation type="submission" date="2018-03" db="EMBL/GenBank/DDBJ databases">
        <authorList>
            <person name="Keele B.F."/>
        </authorList>
    </citation>
    <scope>NUCLEOTIDE SEQUENCE [LARGE SCALE GENOMIC DNA]</scope>
    <source>
        <strain evidence="13 14">CeCT 8812</strain>
    </source>
</reference>
<keyword evidence="5" id="KW-0378">Hydrolase</keyword>
<evidence type="ECO:0000256" key="1">
    <source>
        <dbReference type="ARBA" id="ARBA00004752"/>
    </source>
</evidence>
<dbReference type="PANTHER" id="PTHR30582:SF24">
    <property type="entry name" value="L,D-TRANSPEPTIDASE ERFK_SRFK-RELATED"/>
    <property type="match status" value="1"/>
</dbReference>
<comment type="similarity">
    <text evidence="2">Belongs to the YkuD family.</text>
</comment>
<dbReference type="CDD" id="cd16913">
    <property type="entry name" value="YkuD_like"/>
    <property type="match status" value="1"/>
</dbReference>
<dbReference type="EC" id="2.-.-.-" evidence="13"/>
<dbReference type="GO" id="GO:0071972">
    <property type="term" value="F:peptidoglycan L,D-transpeptidase activity"/>
    <property type="evidence" value="ECO:0007669"/>
    <property type="project" value="TreeGrafter"/>
</dbReference>
<evidence type="ECO:0000256" key="8">
    <source>
        <dbReference type="ARBA" id="ARBA00023316"/>
    </source>
</evidence>
<dbReference type="InterPro" id="IPR038063">
    <property type="entry name" value="Transpep_catalytic_dom"/>
</dbReference>
<keyword evidence="3" id="KW-0328">Glycosyltransferase</keyword>
<comment type="pathway">
    <text evidence="1 9">Cell wall biogenesis; peptidoglycan biosynthesis.</text>
</comment>
<dbReference type="InterPro" id="IPR005490">
    <property type="entry name" value="LD_TPept_cat_dom"/>
</dbReference>
<evidence type="ECO:0000256" key="6">
    <source>
        <dbReference type="ARBA" id="ARBA00022960"/>
    </source>
</evidence>
<dbReference type="UniPathway" id="UPA00219"/>
<feature type="active site" description="Proton donor/acceptor" evidence="9">
    <location>
        <position position="134"/>
    </location>
</feature>
<evidence type="ECO:0000256" key="10">
    <source>
        <dbReference type="SAM" id="MobiDB-lite"/>
    </source>
</evidence>
<feature type="domain" description="L,D-TPase catalytic" evidence="12">
    <location>
        <begin position="43"/>
        <end position="174"/>
    </location>
</feature>
<dbReference type="InterPro" id="IPR050979">
    <property type="entry name" value="LD-transpeptidase"/>
</dbReference>
<evidence type="ECO:0000256" key="5">
    <source>
        <dbReference type="ARBA" id="ARBA00022801"/>
    </source>
</evidence>
<evidence type="ECO:0000313" key="14">
    <source>
        <dbReference type="Proteomes" id="UP000244932"/>
    </source>
</evidence>
<feature type="active site" description="Nucleophile" evidence="9">
    <location>
        <position position="150"/>
    </location>
</feature>
<dbReference type="PANTHER" id="PTHR30582">
    <property type="entry name" value="L,D-TRANSPEPTIDASE"/>
    <property type="match status" value="1"/>
</dbReference>
<evidence type="ECO:0000256" key="3">
    <source>
        <dbReference type="ARBA" id="ARBA00022676"/>
    </source>
</evidence>
<feature type="signal peptide" evidence="11">
    <location>
        <begin position="1"/>
        <end position="27"/>
    </location>
</feature>
<keyword evidence="6 9" id="KW-0133">Cell shape</keyword>
<evidence type="ECO:0000256" key="9">
    <source>
        <dbReference type="PROSITE-ProRule" id="PRU01373"/>
    </source>
</evidence>
<accession>A0A2R8A8Z6</accession>
<dbReference type="GO" id="GO:0071555">
    <property type="term" value="P:cell wall organization"/>
    <property type="evidence" value="ECO:0007669"/>
    <property type="project" value="UniProtKB-UniRule"/>
</dbReference>
<gene>
    <name evidence="13" type="primary">erfK</name>
    <name evidence="13" type="ORF">POI8812_00927</name>
</gene>
<dbReference type="Proteomes" id="UP000244932">
    <property type="component" value="Unassembled WGS sequence"/>
</dbReference>
<dbReference type="GO" id="GO:0005576">
    <property type="term" value="C:extracellular region"/>
    <property type="evidence" value="ECO:0007669"/>
    <property type="project" value="TreeGrafter"/>
</dbReference>
<dbReference type="RefSeq" id="WP_108781310.1">
    <property type="nucleotide sequence ID" value="NZ_OMKW01000001.1"/>
</dbReference>
<dbReference type="PROSITE" id="PS52029">
    <property type="entry name" value="LD_TPASE"/>
    <property type="match status" value="1"/>
</dbReference>
<evidence type="ECO:0000259" key="12">
    <source>
        <dbReference type="PROSITE" id="PS52029"/>
    </source>
</evidence>
<sequence>MAFSRRSLLQGLAAGTATLAAPSIVLANSGPDWKPYFDRIDQGGLHVSTTERKVTYWTPGGHFHRRMPTAIPRTEELTRRGRTEIVRKRAAPSWNPTPDMLRRDPNLQGTPGGHPDNPLGSHALYFDWTYYAIHGTNDPSSVGEAASSGCFRLHAEDIAFLYFTVPVGTPVLVT</sequence>
<keyword evidence="11" id="KW-0732">Signal</keyword>
<protein>
    <submittedName>
        <fullName evidence="13">Putative L,D-transpeptidase ErfK/SrfK</fullName>
        <ecNumber evidence="13">2.-.-.-</ecNumber>
    </submittedName>
</protein>
<evidence type="ECO:0000256" key="4">
    <source>
        <dbReference type="ARBA" id="ARBA00022679"/>
    </source>
</evidence>
<name>A0A2R8A8Z6_9RHOB</name>
<dbReference type="GO" id="GO:0008360">
    <property type="term" value="P:regulation of cell shape"/>
    <property type="evidence" value="ECO:0007669"/>
    <property type="project" value="UniProtKB-UniRule"/>
</dbReference>
<dbReference type="AlphaFoldDB" id="A0A2R8A8Z6"/>
<keyword evidence="8 9" id="KW-0961">Cell wall biogenesis/degradation</keyword>
<proteinExistence type="inferred from homology"/>
<dbReference type="OrthoDB" id="9795305at2"/>
<keyword evidence="7 9" id="KW-0573">Peptidoglycan synthesis</keyword>
<evidence type="ECO:0000256" key="2">
    <source>
        <dbReference type="ARBA" id="ARBA00005992"/>
    </source>
</evidence>
<dbReference type="Gene3D" id="2.40.440.10">
    <property type="entry name" value="L,D-transpeptidase catalytic domain-like"/>
    <property type="match status" value="1"/>
</dbReference>
<dbReference type="PROSITE" id="PS51318">
    <property type="entry name" value="TAT"/>
    <property type="match status" value="1"/>
</dbReference>
<dbReference type="InterPro" id="IPR006311">
    <property type="entry name" value="TAT_signal"/>
</dbReference>
<evidence type="ECO:0000256" key="7">
    <source>
        <dbReference type="ARBA" id="ARBA00022984"/>
    </source>
</evidence>
<dbReference type="GO" id="GO:0016757">
    <property type="term" value="F:glycosyltransferase activity"/>
    <property type="evidence" value="ECO:0007669"/>
    <property type="project" value="UniProtKB-KW"/>
</dbReference>
<feature type="chain" id="PRO_5015303517" evidence="11">
    <location>
        <begin position="28"/>
        <end position="174"/>
    </location>
</feature>
<evidence type="ECO:0000313" key="13">
    <source>
        <dbReference type="EMBL" id="SPF28625.1"/>
    </source>
</evidence>
<evidence type="ECO:0000256" key="11">
    <source>
        <dbReference type="SAM" id="SignalP"/>
    </source>
</evidence>
<dbReference type="SUPFAM" id="SSF141523">
    <property type="entry name" value="L,D-transpeptidase catalytic domain-like"/>
    <property type="match status" value="1"/>
</dbReference>
<dbReference type="Pfam" id="PF03734">
    <property type="entry name" value="YkuD"/>
    <property type="match status" value="1"/>
</dbReference>
<dbReference type="EMBL" id="OMKW01000001">
    <property type="protein sequence ID" value="SPF28625.1"/>
    <property type="molecule type" value="Genomic_DNA"/>
</dbReference>